<gene>
    <name evidence="1" type="ORF">MSAN_01834500</name>
</gene>
<dbReference type="OrthoDB" id="2269034at2759"/>
<dbReference type="AlphaFoldDB" id="A0A8H6XTC8"/>
<comment type="caution">
    <text evidence="1">The sequence shown here is derived from an EMBL/GenBank/DDBJ whole genome shotgun (WGS) entry which is preliminary data.</text>
</comment>
<sequence>MLRDPFSTLPCEIASEIFVHCLPTSYTDREWNTANPREAPMLLLHVCRIWREIAIGTPALWAKMELSMHNAHCHDTALACLKRAKACPLAVKLHHWARGEIDEEDTWSDKEDEYSWLISPFQTLLGCAHNLKFLELSAIPLGYMRELDRLSGSCNFPLLQKLAIGVEAEVWSDESEGELRPCVQLFANAPLLCELSLIGDTPPVFLGSLPWNQLTKYTGTTNHLDLCIEALRLGTNLVECALAANGIDGDFVGILIHSSLKSLTFFSHEWWCSTDILRFLTLPALESLRILDCPNEWFQYREFLEFLTRSSPPLRQFAIRLDPRTALSVDIVLAMSGLVELEIWNPHDTFFTAFFSYFDAVAVLPQLQHLSFFHPHHSSKKCCIQTTGGSARRINGQMECQS</sequence>
<keyword evidence="2" id="KW-1185">Reference proteome</keyword>
<organism evidence="1 2">
    <name type="scientific">Mycena sanguinolenta</name>
    <dbReference type="NCBI Taxonomy" id="230812"/>
    <lineage>
        <taxon>Eukaryota</taxon>
        <taxon>Fungi</taxon>
        <taxon>Dikarya</taxon>
        <taxon>Basidiomycota</taxon>
        <taxon>Agaricomycotina</taxon>
        <taxon>Agaricomycetes</taxon>
        <taxon>Agaricomycetidae</taxon>
        <taxon>Agaricales</taxon>
        <taxon>Marasmiineae</taxon>
        <taxon>Mycenaceae</taxon>
        <taxon>Mycena</taxon>
    </lineage>
</organism>
<protein>
    <submittedName>
        <fullName evidence="1">F-box domain-containing protein</fullName>
    </submittedName>
</protein>
<evidence type="ECO:0000313" key="2">
    <source>
        <dbReference type="Proteomes" id="UP000623467"/>
    </source>
</evidence>
<evidence type="ECO:0000313" key="1">
    <source>
        <dbReference type="EMBL" id="KAF7346084.1"/>
    </source>
</evidence>
<name>A0A8H6XTC8_9AGAR</name>
<accession>A0A8H6XTC8</accession>
<proteinExistence type="predicted"/>
<dbReference type="Proteomes" id="UP000623467">
    <property type="component" value="Unassembled WGS sequence"/>
</dbReference>
<reference evidence="1" key="1">
    <citation type="submission" date="2020-05" db="EMBL/GenBank/DDBJ databases">
        <title>Mycena genomes resolve the evolution of fungal bioluminescence.</title>
        <authorList>
            <person name="Tsai I.J."/>
        </authorList>
    </citation>
    <scope>NUCLEOTIDE SEQUENCE</scope>
    <source>
        <strain evidence="1">160909Yilan</strain>
    </source>
</reference>
<dbReference type="EMBL" id="JACAZH010000019">
    <property type="protein sequence ID" value="KAF7346084.1"/>
    <property type="molecule type" value="Genomic_DNA"/>
</dbReference>